<dbReference type="Gramene" id="QL09p024268:mrna">
    <property type="protein sequence ID" value="QL09p024268:mrna"/>
    <property type="gene ID" value="QL09p024268"/>
</dbReference>
<evidence type="ECO:0000256" key="2">
    <source>
        <dbReference type="ARBA" id="ARBA00001946"/>
    </source>
</evidence>
<dbReference type="PROSITE" id="PS00517">
    <property type="entry name" value="RNASE_3_1"/>
    <property type="match status" value="1"/>
</dbReference>
<dbReference type="InterPro" id="IPR036389">
    <property type="entry name" value="RNase_III_sf"/>
</dbReference>
<evidence type="ECO:0000256" key="1">
    <source>
        <dbReference type="ARBA" id="ARBA00001936"/>
    </source>
</evidence>
<dbReference type="InterPro" id="IPR011989">
    <property type="entry name" value="ARM-like"/>
</dbReference>
<dbReference type="InterPro" id="IPR014720">
    <property type="entry name" value="dsRBD_dom"/>
</dbReference>
<keyword evidence="14" id="KW-1185">Reference proteome</keyword>
<dbReference type="Pfam" id="PF26130">
    <property type="entry name" value="PB1-like"/>
    <property type="match status" value="1"/>
</dbReference>
<dbReference type="GO" id="GO:0005737">
    <property type="term" value="C:cytoplasm"/>
    <property type="evidence" value="ECO:0007669"/>
    <property type="project" value="TreeGrafter"/>
</dbReference>
<evidence type="ECO:0000256" key="7">
    <source>
        <dbReference type="ARBA" id="ARBA00022842"/>
    </source>
</evidence>
<dbReference type="SUPFAM" id="SSF54768">
    <property type="entry name" value="dsRNA-binding domain-like"/>
    <property type="match status" value="2"/>
</dbReference>
<dbReference type="HAMAP" id="MF_00104">
    <property type="entry name" value="RNase_III"/>
    <property type="match status" value="1"/>
</dbReference>
<dbReference type="GO" id="GO:0006364">
    <property type="term" value="P:rRNA processing"/>
    <property type="evidence" value="ECO:0007669"/>
    <property type="project" value="InterPro"/>
</dbReference>
<dbReference type="SUPFAM" id="SSF69065">
    <property type="entry name" value="RNase III domain-like"/>
    <property type="match status" value="1"/>
</dbReference>
<dbReference type="SMART" id="SM00535">
    <property type="entry name" value="RIBOc"/>
    <property type="match status" value="1"/>
</dbReference>
<organism evidence="13 14">
    <name type="scientific">Quercus lobata</name>
    <name type="common">Valley oak</name>
    <dbReference type="NCBI Taxonomy" id="97700"/>
    <lineage>
        <taxon>Eukaryota</taxon>
        <taxon>Viridiplantae</taxon>
        <taxon>Streptophyta</taxon>
        <taxon>Embryophyta</taxon>
        <taxon>Tracheophyta</taxon>
        <taxon>Spermatophyta</taxon>
        <taxon>Magnoliopsida</taxon>
        <taxon>eudicotyledons</taxon>
        <taxon>Gunneridae</taxon>
        <taxon>Pentapetalae</taxon>
        <taxon>rosids</taxon>
        <taxon>fabids</taxon>
        <taxon>Fagales</taxon>
        <taxon>Fagaceae</taxon>
        <taxon>Quercus</taxon>
    </lineage>
</organism>
<feature type="compositionally biased region" description="Polar residues" evidence="10">
    <location>
        <begin position="645"/>
        <end position="660"/>
    </location>
</feature>
<evidence type="ECO:0000256" key="3">
    <source>
        <dbReference type="ARBA" id="ARBA00022722"/>
    </source>
</evidence>
<accession>A0A7N2MJY4</accession>
<dbReference type="InParanoid" id="A0A7N2MJY4"/>
<keyword evidence="6" id="KW-0378">Hydrolase</keyword>
<keyword evidence="7" id="KW-0460">Magnesium</keyword>
<evidence type="ECO:0000259" key="11">
    <source>
        <dbReference type="PROSITE" id="PS50137"/>
    </source>
</evidence>
<dbReference type="EnsemblPlants" id="QL09p024268:mrna">
    <property type="protein sequence ID" value="QL09p024268:mrna"/>
    <property type="gene ID" value="QL09p024268"/>
</dbReference>
<evidence type="ECO:0000256" key="5">
    <source>
        <dbReference type="ARBA" id="ARBA00022759"/>
    </source>
</evidence>
<dbReference type="Gene3D" id="1.25.10.10">
    <property type="entry name" value="Leucine-rich Repeat Variant"/>
    <property type="match status" value="1"/>
</dbReference>
<dbReference type="InterPro" id="IPR040911">
    <property type="entry name" value="Exostosin_GT47"/>
</dbReference>
<feature type="domain" description="DRBM" evidence="11">
    <location>
        <begin position="326"/>
        <end position="399"/>
    </location>
</feature>
<feature type="region of interest" description="Disordered" evidence="10">
    <location>
        <begin position="922"/>
        <end position="941"/>
    </location>
</feature>
<dbReference type="Pfam" id="PF00636">
    <property type="entry name" value="Ribonuclease_3"/>
    <property type="match status" value="1"/>
</dbReference>
<dbReference type="EMBL" id="LRBV02000009">
    <property type="status" value="NOT_ANNOTATED_CDS"/>
    <property type="molecule type" value="Genomic_DNA"/>
</dbReference>
<feature type="region of interest" description="Disordered" evidence="10">
    <location>
        <begin position="41"/>
        <end position="65"/>
    </location>
</feature>
<keyword evidence="5" id="KW-0255">Endonuclease</keyword>
<dbReference type="PROSITE" id="PS50137">
    <property type="entry name" value="DS_RBD"/>
    <property type="match status" value="2"/>
</dbReference>
<dbReference type="Pfam" id="PF00035">
    <property type="entry name" value="dsrm"/>
    <property type="match status" value="2"/>
</dbReference>
<evidence type="ECO:0000313" key="14">
    <source>
        <dbReference type="Proteomes" id="UP000594261"/>
    </source>
</evidence>
<dbReference type="AlphaFoldDB" id="A0A7N2MJY4"/>
<evidence type="ECO:0000256" key="9">
    <source>
        <dbReference type="PROSITE-ProRule" id="PRU00266"/>
    </source>
</evidence>
<dbReference type="GO" id="GO:0003723">
    <property type="term" value="F:RNA binding"/>
    <property type="evidence" value="ECO:0007669"/>
    <property type="project" value="UniProtKB-UniRule"/>
</dbReference>
<dbReference type="GO" id="GO:0046872">
    <property type="term" value="F:metal ion binding"/>
    <property type="evidence" value="ECO:0007669"/>
    <property type="project" value="UniProtKB-KW"/>
</dbReference>
<dbReference type="InterPro" id="IPR058594">
    <property type="entry name" value="PB1-like_dom_pln"/>
</dbReference>
<evidence type="ECO:0000259" key="12">
    <source>
        <dbReference type="PROSITE" id="PS50142"/>
    </source>
</evidence>
<evidence type="ECO:0000256" key="6">
    <source>
        <dbReference type="ARBA" id="ARBA00022801"/>
    </source>
</evidence>
<keyword evidence="4" id="KW-0479">Metal-binding</keyword>
<keyword evidence="8 9" id="KW-0694">RNA-binding</keyword>
<dbReference type="GO" id="GO:0004525">
    <property type="term" value="F:ribonuclease III activity"/>
    <property type="evidence" value="ECO:0007669"/>
    <property type="project" value="InterPro"/>
</dbReference>
<feature type="region of interest" description="Disordered" evidence="10">
    <location>
        <begin position="645"/>
        <end position="675"/>
    </location>
</feature>
<evidence type="ECO:0000313" key="13">
    <source>
        <dbReference type="EnsemblPlants" id="QL09p024268:mrna"/>
    </source>
</evidence>
<evidence type="ECO:0000256" key="4">
    <source>
        <dbReference type="ARBA" id="ARBA00022723"/>
    </source>
</evidence>
<evidence type="ECO:0000256" key="8">
    <source>
        <dbReference type="ARBA" id="ARBA00022884"/>
    </source>
</evidence>
<name>A0A7N2MJY4_QUELO</name>
<protein>
    <submittedName>
        <fullName evidence="13">Uncharacterized protein</fullName>
    </submittedName>
</protein>
<feature type="region of interest" description="Disordered" evidence="10">
    <location>
        <begin position="855"/>
        <end position="882"/>
    </location>
</feature>
<feature type="compositionally biased region" description="Low complexity" evidence="10">
    <location>
        <begin position="41"/>
        <end position="60"/>
    </location>
</feature>
<keyword evidence="3" id="KW-0540">Nuclease</keyword>
<sequence>MNAMDLDPQPDILTHWCTDLYNLPMPSISPFLYTIPTATSLSSSSSSSSSSPPSTSGGASDDMESSIRSVEEILSYRFKNKSLLKEALTHSSYNNGESFKSYQRLEFVGDAVLGLAISNYVFLAYPNLEPGQLSSLRAANISTEKLARVAVRHGLHRFIRHNAASLHDKVKEFADAVSQEDDTVVYGGSVKAPKILADIVESVAAAVYVDLNLDLQQLWVIFRALLEPIVTLEDLQQQPQPVTMLFELCQKQGKQVDIKFRRTGAKNVATVYIDGKFIALGSSEKKETAKLNAARQALLKLSESIPTNVGRLDFSFGLNKSFEIDGAKQKLHELCGKKKWPKPIYSLEKDEGPPHDKKYVSSVKIPTVDGVLYIEGDEKSRVKEAQNSAASLIILIISTLTLSLMGVAAKLHGRHRACDALRSCLPDMLRDATFSSCLRVSPPTPRLLISFLYYGCEPKRNYHVLNGHAYRQGGDEREIGRFDQGGVALELDKLSRANQDGSEFQQDLRPRGFLNGGIGWVSVRAPTAPMGLNRSSDGSDSDSDEASVVGFFGGVGFDNGGDCGWGVVVVMVVAMGFGAEVSGVAVGWWHGHGFRFGYVLRRGGGGGVGSRWLRQRKGKKRLTLAYATSPPSDLSPVETQAIATTGDSQALVTTGDSPSLSHRRRKPVSRVSSSLAQPLTRLPPPILGMDDFDFTIALYYWGKIRNNPYRYERGEVKIYEDNNSDEMSLVEIWNKAKNFGYGENDVFMYRVPTMPFAGGLKPLENDVDVMNMVKFIRGYNEVEVYVIFLDDYENDIGNKGGGDNEDNFNEGDKVDGAYISSDEIASKVKGLPDETLCLRKEKQVKLKEGRKGKASACGVSPSRVEGSGVDPNGVGQSEAGASAVGPTRIDARGVDPTWVDVSGVNPSASALVAFGADKDEDKWESETSASLVSSSDDETRRIYPQYHPPESFSEVRKRNVTTQSQPTPQCEGVHQSQPVSQVGPNEVTRSYSFGVSVETMAAAREVREFLFQVLENEEDGIMKHGAPSQTNQHLASQGIHSSKFCLDLVGSTLASCQLFDAVVSMCVPVIVSGKNIEFPFENFMDYRKIAISVDSTSAVKQGFLVTMLKNVTIERILEYQREMKLVEAVFEAFENFQLKTEDLRNESTVHRRREDFLDLSHAFSDFSACSSDISGELQRLASLPPSASEDSNGQSSEVHPKPCMGFSQRENLSTEIIESISPEDLQPTVKICIEWVWVI</sequence>
<dbReference type="InterPro" id="IPR000999">
    <property type="entry name" value="RNase_III_dom"/>
</dbReference>
<feature type="compositionally biased region" description="Polar residues" evidence="10">
    <location>
        <begin position="1188"/>
        <end position="1197"/>
    </location>
</feature>
<feature type="region of interest" description="Disordered" evidence="10">
    <location>
        <begin position="964"/>
        <end position="983"/>
    </location>
</feature>
<dbReference type="GO" id="GO:0030422">
    <property type="term" value="P:siRNA processing"/>
    <property type="evidence" value="ECO:0007669"/>
    <property type="project" value="TreeGrafter"/>
</dbReference>
<evidence type="ECO:0000256" key="10">
    <source>
        <dbReference type="SAM" id="MobiDB-lite"/>
    </source>
</evidence>
<feature type="domain" description="DRBM" evidence="11">
    <location>
        <begin position="240"/>
        <end position="303"/>
    </location>
</feature>
<comment type="cofactor">
    <cofactor evidence="1">
        <name>Mn(2+)</name>
        <dbReference type="ChEBI" id="CHEBI:29035"/>
    </cofactor>
</comment>
<feature type="region of interest" description="Disordered" evidence="10">
    <location>
        <begin position="1183"/>
        <end position="1204"/>
    </location>
</feature>
<dbReference type="SMART" id="SM00358">
    <property type="entry name" value="DSRM"/>
    <property type="match status" value="2"/>
</dbReference>
<dbReference type="PANTHER" id="PTHR14950">
    <property type="entry name" value="DICER-RELATED"/>
    <property type="match status" value="1"/>
</dbReference>
<dbReference type="Gene3D" id="3.30.160.20">
    <property type="match status" value="2"/>
</dbReference>
<comment type="cofactor">
    <cofactor evidence="2">
        <name>Mg(2+)</name>
        <dbReference type="ChEBI" id="CHEBI:18420"/>
    </cofactor>
</comment>
<dbReference type="FunFam" id="1.10.1520.10:FF:000004">
    <property type="entry name" value="Endoribonuclease dicer-like 1"/>
    <property type="match status" value="1"/>
</dbReference>
<reference evidence="13" key="2">
    <citation type="submission" date="2021-01" db="UniProtKB">
        <authorList>
            <consortium name="EnsemblPlants"/>
        </authorList>
    </citation>
    <scope>IDENTIFICATION</scope>
</reference>
<dbReference type="GO" id="GO:0005634">
    <property type="term" value="C:nucleus"/>
    <property type="evidence" value="ECO:0007669"/>
    <property type="project" value="TreeGrafter"/>
</dbReference>
<dbReference type="Pfam" id="PF03016">
    <property type="entry name" value="Exostosin_GT47"/>
    <property type="match status" value="1"/>
</dbReference>
<dbReference type="Proteomes" id="UP000594261">
    <property type="component" value="Chromosome 9"/>
</dbReference>
<dbReference type="CDD" id="cd00593">
    <property type="entry name" value="RIBOc"/>
    <property type="match status" value="1"/>
</dbReference>
<dbReference type="PANTHER" id="PTHR14950:SF49">
    <property type="entry name" value="RIBONUCLEASE 3-LIKE PROTEIN 2-RELATED"/>
    <property type="match status" value="1"/>
</dbReference>
<dbReference type="PROSITE" id="PS50142">
    <property type="entry name" value="RNASE_3_2"/>
    <property type="match status" value="1"/>
</dbReference>
<reference evidence="13 14" key="1">
    <citation type="journal article" date="2016" name="G3 (Bethesda)">
        <title>First Draft Assembly and Annotation of the Genome of a California Endemic Oak Quercus lobata Nee (Fagaceae).</title>
        <authorList>
            <person name="Sork V.L."/>
            <person name="Fitz-Gibbon S.T."/>
            <person name="Puiu D."/>
            <person name="Crepeau M."/>
            <person name="Gugger P.F."/>
            <person name="Sherman R."/>
            <person name="Stevens K."/>
            <person name="Langley C.H."/>
            <person name="Pellegrini M."/>
            <person name="Salzberg S.L."/>
        </authorList>
    </citation>
    <scope>NUCLEOTIDE SEQUENCE [LARGE SCALE GENOMIC DNA]</scope>
    <source>
        <strain evidence="13 14">cv. SW786</strain>
    </source>
</reference>
<dbReference type="Gene3D" id="1.10.1520.10">
    <property type="entry name" value="Ribonuclease III domain"/>
    <property type="match status" value="1"/>
</dbReference>
<proteinExistence type="inferred from homology"/>
<dbReference type="InterPro" id="IPR011907">
    <property type="entry name" value="RNase_III"/>
</dbReference>
<feature type="domain" description="RNase III" evidence="12">
    <location>
        <begin position="67"/>
        <end position="212"/>
    </location>
</feature>